<accession>A0ABQ3GFL5</accession>
<comment type="subcellular location">
    <subcellularLocation>
        <location evidence="1">Cell outer membrane</location>
    </subcellularLocation>
</comment>
<keyword evidence="3" id="KW-0998">Cell outer membrane</keyword>
<dbReference type="PANTHER" id="PTHR30329">
    <property type="entry name" value="STATOR ELEMENT OF FLAGELLAR MOTOR COMPLEX"/>
    <property type="match status" value="1"/>
</dbReference>
<dbReference type="PANTHER" id="PTHR30329:SF21">
    <property type="entry name" value="LIPOPROTEIN YIAD-RELATED"/>
    <property type="match status" value="1"/>
</dbReference>
<dbReference type="PRINTS" id="PR01021">
    <property type="entry name" value="OMPADOMAIN"/>
</dbReference>
<dbReference type="EMBL" id="BMXK01000003">
    <property type="protein sequence ID" value="GHD02940.1"/>
    <property type="molecule type" value="Genomic_DNA"/>
</dbReference>
<keyword evidence="2 4" id="KW-0472">Membrane</keyword>
<sequence length="180" mass="18700">MRGAGRLAAAVLSAAVAGAPAVAAGSTTVGAPGPVEVLDFGVEELTFPVEELTFGSATLSGGVKEEGETITLAAEIFFAPNEHTRTPESEGELEALIGELQERDPARLTVLGHTDDVQDEDHNQRLSERRAQAIADEIASALGGGVDIEVSGRGESEPIADNETDAGRQLNRRVEVTVEG</sequence>
<dbReference type="InterPro" id="IPR006664">
    <property type="entry name" value="OMP_bac"/>
</dbReference>
<evidence type="ECO:0000256" key="3">
    <source>
        <dbReference type="ARBA" id="ARBA00023237"/>
    </source>
</evidence>
<dbReference type="PROSITE" id="PS51123">
    <property type="entry name" value="OMPA_2"/>
    <property type="match status" value="1"/>
</dbReference>
<keyword evidence="6" id="KW-0732">Signal</keyword>
<organism evidence="8 9">
    <name type="scientific">Zhihengliuella salsuginis</name>
    <dbReference type="NCBI Taxonomy" id="578222"/>
    <lineage>
        <taxon>Bacteria</taxon>
        <taxon>Bacillati</taxon>
        <taxon>Actinomycetota</taxon>
        <taxon>Actinomycetes</taxon>
        <taxon>Micrococcales</taxon>
        <taxon>Micrococcaceae</taxon>
        <taxon>Zhihengliuella</taxon>
    </lineage>
</organism>
<dbReference type="Pfam" id="PF00691">
    <property type="entry name" value="OmpA"/>
    <property type="match status" value="1"/>
</dbReference>
<feature type="domain" description="OmpA-like" evidence="7">
    <location>
        <begin position="65"/>
        <end position="180"/>
    </location>
</feature>
<proteinExistence type="predicted"/>
<feature type="signal peptide" evidence="6">
    <location>
        <begin position="1"/>
        <end position="23"/>
    </location>
</feature>
<dbReference type="InterPro" id="IPR006665">
    <property type="entry name" value="OmpA-like"/>
</dbReference>
<reference evidence="9" key="1">
    <citation type="journal article" date="2019" name="Int. J. Syst. Evol. Microbiol.">
        <title>The Global Catalogue of Microorganisms (GCM) 10K type strain sequencing project: providing services to taxonomists for standard genome sequencing and annotation.</title>
        <authorList>
            <consortium name="The Broad Institute Genomics Platform"/>
            <consortium name="The Broad Institute Genome Sequencing Center for Infectious Disease"/>
            <person name="Wu L."/>
            <person name="Ma J."/>
        </authorList>
    </citation>
    <scope>NUCLEOTIDE SEQUENCE [LARGE SCALE GENOMIC DNA]</scope>
    <source>
        <strain evidence="9">KCTC 19466</strain>
    </source>
</reference>
<evidence type="ECO:0000313" key="8">
    <source>
        <dbReference type="EMBL" id="GHD02940.1"/>
    </source>
</evidence>
<dbReference type="Proteomes" id="UP000642819">
    <property type="component" value="Unassembled WGS sequence"/>
</dbReference>
<evidence type="ECO:0000256" key="5">
    <source>
        <dbReference type="SAM" id="MobiDB-lite"/>
    </source>
</evidence>
<keyword evidence="9" id="KW-1185">Reference proteome</keyword>
<evidence type="ECO:0000256" key="1">
    <source>
        <dbReference type="ARBA" id="ARBA00004442"/>
    </source>
</evidence>
<gene>
    <name evidence="8" type="ORF">GCM10008096_08640</name>
</gene>
<feature type="chain" id="PRO_5046810522" description="OmpA-like domain-containing protein" evidence="6">
    <location>
        <begin position="24"/>
        <end position="180"/>
    </location>
</feature>
<evidence type="ECO:0000259" key="7">
    <source>
        <dbReference type="PROSITE" id="PS51123"/>
    </source>
</evidence>
<evidence type="ECO:0000256" key="4">
    <source>
        <dbReference type="PROSITE-ProRule" id="PRU00473"/>
    </source>
</evidence>
<protein>
    <recommendedName>
        <fullName evidence="7">OmpA-like domain-containing protein</fullName>
    </recommendedName>
</protein>
<dbReference type="SUPFAM" id="SSF103088">
    <property type="entry name" value="OmpA-like"/>
    <property type="match status" value="1"/>
</dbReference>
<evidence type="ECO:0000256" key="6">
    <source>
        <dbReference type="SAM" id="SignalP"/>
    </source>
</evidence>
<dbReference type="Gene3D" id="3.30.1330.60">
    <property type="entry name" value="OmpA-like domain"/>
    <property type="match status" value="1"/>
</dbReference>
<dbReference type="InterPro" id="IPR050330">
    <property type="entry name" value="Bact_OuterMem_StrucFunc"/>
</dbReference>
<name>A0ABQ3GFL5_9MICC</name>
<evidence type="ECO:0000313" key="9">
    <source>
        <dbReference type="Proteomes" id="UP000642819"/>
    </source>
</evidence>
<feature type="region of interest" description="Disordered" evidence="5">
    <location>
        <begin position="149"/>
        <end position="180"/>
    </location>
</feature>
<dbReference type="RefSeq" id="WP_189348890.1">
    <property type="nucleotide sequence ID" value="NZ_BMXK01000003.1"/>
</dbReference>
<evidence type="ECO:0000256" key="2">
    <source>
        <dbReference type="ARBA" id="ARBA00023136"/>
    </source>
</evidence>
<dbReference type="InterPro" id="IPR036737">
    <property type="entry name" value="OmpA-like_sf"/>
</dbReference>
<dbReference type="CDD" id="cd07185">
    <property type="entry name" value="OmpA_C-like"/>
    <property type="match status" value="1"/>
</dbReference>
<comment type="caution">
    <text evidence="8">The sequence shown here is derived from an EMBL/GenBank/DDBJ whole genome shotgun (WGS) entry which is preliminary data.</text>
</comment>